<evidence type="ECO:0008006" key="4">
    <source>
        <dbReference type="Google" id="ProtNLM"/>
    </source>
</evidence>
<dbReference type="EMBL" id="LGRX02001216">
    <property type="protein sequence ID" value="KAK3286586.1"/>
    <property type="molecule type" value="Genomic_DNA"/>
</dbReference>
<accession>A0AAE0GYG9</accession>
<dbReference type="EMBL" id="LGRX02001216">
    <property type="protein sequence ID" value="KAK3286649.1"/>
    <property type="molecule type" value="Genomic_DNA"/>
</dbReference>
<protein>
    <recommendedName>
        <fullName evidence="4">DUF2262 domain-containing protein</fullName>
    </recommendedName>
</protein>
<evidence type="ECO:0000313" key="3">
    <source>
        <dbReference type="Proteomes" id="UP001190700"/>
    </source>
</evidence>
<reference evidence="2 3" key="1">
    <citation type="journal article" date="2015" name="Genome Biol. Evol.">
        <title>Comparative Genomics of a Bacterivorous Green Alga Reveals Evolutionary Causalities and Consequences of Phago-Mixotrophic Mode of Nutrition.</title>
        <authorList>
            <person name="Burns J.A."/>
            <person name="Paasch A."/>
            <person name="Narechania A."/>
            <person name="Kim E."/>
        </authorList>
    </citation>
    <scope>NUCLEOTIDE SEQUENCE [LARGE SCALE GENOMIC DNA]</scope>
    <source>
        <strain evidence="2">PLY_AMNH</strain>
    </source>
</reference>
<dbReference type="Proteomes" id="UP001190700">
    <property type="component" value="Unassembled WGS sequence"/>
</dbReference>
<keyword evidence="3" id="KW-1185">Reference proteome</keyword>
<gene>
    <name evidence="1" type="ORF">CYMTET_5812</name>
    <name evidence="2" type="ORF">CYMTET_5875</name>
</gene>
<name>A0AAE0GYG9_9CHLO</name>
<proteinExistence type="predicted"/>
<organism evidence="2 3">
    <name type="scientific">Cymbomonas tetramitiformis</name>
    <dbReference type="NCBI Taxonomy" id="36881"/>
    <lineage>
        <taxon>Eukaryota</taxon>
        <taxon>Viridiplantae</taxon>
        <taxon>Chlorophyta</taxon>
        <taxon>Pyramimonadophyceae</taxon>
        <taxon>Pyramimonadales</taxon>
        <taxon>Pyramimonadaceae</taxon>
        <taxon>Cymbomonas</taxon>
    </lineage>
</organism>
<dbReference type="AlphaFoldDB" id="A0AAE0GYG9"/>
<evidence type="ECO:0000313" key="1">
    <source>
        <dbReference type="EMBL" id="KAK3286586.1"/>
    </source>
</evidence>
<sequence>MQAFEQLLAKMGNVVEGYPDWHPILTAPPANSAEHVYSLADVPAYRGIDHTVSFVRGFVTCPYTPVKEDKIIKAVDKIPELFAYRLDTPLYADNAHPVVVEANMIELEADGTIRSREAITLFVEQAVNEMRTAEVAETWWDIRSLILGRPHGSRSSLFVNQYAGLHMRKILEAFNNSGVNGPIKERSLEMLSQKKRDTIRENLLQAALNEWDKSTEEFEFELRGEPCRATVRDTWDDGAELSIAVQIGEYDLHVTGFYEPKEKLFTGLDPTGKRALAEKFL</sequence>
<evidence type="ECO:0000313" key="2">
    <source>
        <dbReference type="EMBL" id="KAK3286649.1"/>
    </source>
</evidence>
<reference evidence="2" key="2">
    <citation type="submission" date="2023-06" db="EMBL/GenBank/DDBJ databases">
        <title>Long-read-based genome assembly of the green algal bacterivore Cymbomonas tetramitiformis.</title>
        <authorList>
            <person name="Gyaltshen Y."/>
            <person name="Rozenberg A."/>
            <person name="Paasch A."/>
            <person name="Burns J.A."/>
            <person name="Warring S."/>
            <person name="Larson R."/>
            <person name="Maurer-Alcala X."/>
            <person name="Dacks J."/>
            <person name="Kim E."/>
        </authorList>
    </citation>
    <scope>NUCLEOTIDE SEQUENCE</scope>
    <source>
        <strain evidence="2">PLY_AMNH</strain>
    </source>
</reference>
<comment type="caution">
    <text evidence="2">The sequence shown here is derived from an EMBL/GenBank/DDBJ whole genome shotgun (WGS) entry which is preliminary data.</text>
</comment>